<gene>
    <name evidence="10" type="ORF">D7294_15800</name>
</gene>
<evidence type="ECO:0000256" key="8">
    <source>
        <dbReference type="SAM" id="MobiDB-lite"/>
    </source>
</evidence>
<sequence length="316" mass="32825">MTELSEQAFGAPAAVPGPPGGRAARRGPGRGRARRALARVPYVVVALYVLVALAGPLLIDYDPVHTPLEDRLLSPGEETASGATAWLGTDGLGRDVLAQIVYGARTSVLIGVCTVGVSCLVGVALGAVAGYARGWVDAVLARVFDVLLAFPAVLLAIVIAGAFQRSVPLVVLALSATAWISFARVTRSVALSVRERAWVDSARVMGVRAPAVLLRHVLPFAVGPVVAMATLEFALVILAEAGLSFLGIGLPPSTVSWGQTIAGGKEYLETAWWISTLPGIALSLLIVNVGILGDQLTARYRSGGLGRRPNRDGSTP</sequence>
<evidence type="ECO:0000256" key="4">
    <source>
        <dbReference type="ARBA" id="ARBA00022692"/>
    </source>
</evidence>
<evidence type="ECO:0000256" key="1">
    <source>
        <dbReference type="ARBA" id="ARBA00004651"/>
    </source>
</evidence>
<dbReference type="GO" id="GO:0055085">
    <property type="term" value="P:transmembrane transport"/>
    <property type="evidence" value="ECO:0007669"/>
    <property type="project" value="InterPro"/>
</dbReference>
<comment type="similarity">
    <text evidence="7">Belongs to the binding-protein-dependent transport system permease family.</text>
</comment>
<feature type="transmembrane region" description="Helical" evidence="7">
    <location>
        <begin position="108"/>
        <end position="131"/>
    </location>
</feature>
<feature type="transmembrane region" description="Helical" evidence="7">
    <location>
        <begin position="40"/>
        <end position="59"/>
    </location>
</feature>
<dbReference type="CDD" id="cd06261">
    <property type="entry name" value="TM_PBP2"/>
    <property type="match status" value="1"/>
</dbReference>
<comment type="caution">
    <text evidence="10">The sequence shown here is derived from an EMBL/GenBank/DDBJ whole genome shotgun (WGS) entry which is preliminary data.</text>
</comment>
<accession>A0A3A9YYV6</accession>
<name>A0A3A9YYV6_9ACTN</name>
<dbReference type="Proteomes" id="UP000272474">
    <property type="component" value="Unassembled WGS sequence"/>
</dbReference>
<dbReference type="InterPro" id="IPR050366">
    <property type="entry name" value="BP-dependent_transpt_permease"/>
</dbReference>
<dbReference type="GO" id="GO:0005886">
    <property type="term" value="C:plasma membrane"/>
    <property type="evidence" value="ECO:0007669"/>
    <property type="project" value="UniProtKB-SubCell"/>
</dbReference>
<reference evidence="10 11" key="1">
    <citation type="journal article" date="2014" name="Int. J. Syst. Evol. Microbiol.">
        <title>Streptomyces hoynatensis sp. nov., isolated from deep marine sediment.</title>
        <authorList>
            <person name="Veyisoglu A."/>
            <person name="Sahin N."/>
        </authorList>
    </citation>
    <scope>NUCLEOTIDE SEQUENCE [LARGE SCALE GENOMIC DNA]</scope>
    <source>
        <strain evidence="10 11">KCTC 29097</strain>
    </source>
</reference>
<keyword evidence="11" id="KW-1185">Reference proteome</keyword>
<keyword evidence="4 7" id="KW-0812">Transmembrane</keyword>
<feature type="transmembrane region" description="Helical" evidence="7">
    <location>
        <begin position="169"/>
        <end position="186"/>
    </location>
</feature>
<evidence type="ECO:0000256" key="2">
    <source>
        <dbReference type="ARBA" id="ARBA00022448"/>
    </source>
</evidence>
<dbReference type="Gene3D" id="1.10.3720.10">
    <property type="entry name" value="MetI-like"/>
    <property type="match status" value="1"/>
</dbReference>
<dbReference type="InterPro" id="IPR000515">
    <property type="entry name" value="MetI-like"/>
</dbReference>
<feature type="transmembrane region" description="Helical" evidence="7">
    <location>
        <begin position="217"/>
        <end position="250"/>
    </location>
</feature>
<feature type="region of interest" description="Disordered" evidence="8">
    <location>
        <begin position="1"/>
        <end position="28"/>
    </location>
</feature>
<evidence type="ECO:0000259" key="9">
    <source>
        <dbReference type="PROSITE" id="PS50928"/>
    </source>
</evidence>
<comment type="subcellular location">
    <subcellularLocation>
        <location evidence="1 7">Cell membrane</location>
        <topology evidence="1 7">Multi-pass membrane protein</topology>
    </subcellularLocation>
</comment>
<evidence type="ECO:0000256" key="3">
    <source>
        <dbReference type="ARBA" id="ARBA00022475"/>
    </source>
</evidence>
<evidence type="ECO:0000256" key="5">
    <source>
        <dbReference type="ARBA" id="ARBA00022989"/>
    </source>
</evidence>
<keyword evidence="2 7" id="KW-0813">Transport</keyword>
<organism evidence="10 11">
    <name type="scientific">Streptomyces hoynatensis</name>
    <dbReference type="NCBI Taxonomy" id="1141874"/>
    <lineage>
        <taxon>Bacteria</taxon>
        <taxon>Bacillati</taxon>
        <taxon>Actinomycetota</taxon>
        <taxon>Actinomycetes</taxon>
        <taxon>Kitasatosporales</taxon>
        <taxon>Streptomycetaceae</taxon>
        <taxon>Streptomyces</taxon>
    </lineage>
</organism>
<dbReference type="SUPFAM" id="SSF161098">
    <property type="entry name" value="MetI-like"/>
    <property type="match status" value="1"/>
</dbReference>
<dbReference type="EMBL" id="RBAL01000008">
    <property type="protein sequence ID" value="RKN41193.1"/>
    <property type="molecule type" value="Genomic_DNA"/>
</dbReference>
<dbReference type="InterPro" id="IPR035906">
    <property type="entry name" value="MetI-like_sf"/>
</dbReference>
<evidence type="ECO:0000256" key="6">
    <source>
        <dbReference type="ARBA" id="ARBA00023136"/>
    </source>
</evidence>
<evidence type="ECO:0000256" key="7">
    <source>
        <dbReference type="RuleBase" id="RU363032"/>
    </source>
</evidence>
<evidence type="ECO:0000313" key="10">
    <source>
        <dbReference type="EMBL" id="RKN41193.1"/>
    </source>
</evidence>
<protein>
    <submittedName>
        <fullName evidence="10">ABC transporter permease</fullName>
    </submittedName>
</protein>
<dbReference type="AlphaFoldDB" id="A0A3A9YYV6"/>
<dbReference type="PANTHER" id="PTHR43386">
    <property type="entry name" value="OLIGOPEPTIDE TRANSPORT SYSTEM PERMEASE PROTEIN APPC"/>
    <property type="match status" value="1"/>
</dbReference>
<keyword evidence="3" id="KW-1003">Cell membrane</keyword>
<dbReference type="RefSeq" id="WP_120680104.1">
    <property type="nucleotide sequence ID" value="NZ_RBAL01000008.1"/>
</dbReference>
<dbReference type="OrthoDB" id="9812701at2"/>
<dbReference type="PROSITE" id="PS50928">
    <property type="entry name" value="ABC_TM1"/>
    <property type="match status" value="1"/>
</dbReference>
<feature type="transmembrane region" description="Helical" evidence="7">
    <location>
        <begin position="270"/>
        <end position="292"/>
    </location>
</feature>
<evidence type="ECO:0000313" key="11">
    <source>
        <dbReference type="Proteomes" id="UP000272474"/>
    </source>
</evidence>
<dbReference type="Pfam" id="PF00528">
    <property type="entry name" value="BPD_transp_1"/>
    <property type="match status" value="1"/>
</dbReference>
<keyword evidence="6 7" id="KW-0472">Membrane</keyword>
<feature type="domain" description="ABC transmembrane type-1" evidence="9">
    <location>
        <begin position="104"/>
        <end position="293"/>
    </location>
</feature>
<feature type="transmembrane region" description="Helical" evidence="7">
    <location>
        <begin position="143"/>
        <end position="163"/>
    </location>
</feature>
<dbReference type="PANTHER" id="PTHR43386:SF26">
    <property type="entry name" value="ABC TRANSPORTER PERMEASE PROTEIN"/>
    <property type="match status" value="1"/>
</dbReference>
<keyword evidence="5 7" id="KW-1133">Transmembrane helix</keyword>
<proteinExistence type="inferred from homology"/>